<keyword evidence="2" id="KW-1185">Reference proteome</keyword>
<proteinExistence type="predicted"/>
<protein>
    <submittedName>
        <fullName evidence="1">Uncharacterized protein</fullName>
    </submittedName>
</protein>
<evidence type="ECO:0000313" key="2">
    <source>
        <dbReference type="Proteomes" id="UP001228690"/>
    </source>
</evidence>
<sequence length="88" mass="9746">MNENYLSRSKQQTLQVFLAVLGGGISGRSFADLAADLYLSESALLKELHNLAAAGYAERRTDSRFWAVSPHFIERFATVIKSLGIEVK</sequence>
<gene>
    <name evidence="1" type="ORF">P0082_01000</name>
</gene>
<dbReference type="RefSeq" id="WP_326927649.1">
    <property type="nucleotide sequence ID" value="NZ_CP123443.1"/>
</dbReference>
<reference evidence="1 2" key="1">
    <citation type="submission" date="2023-04" db="EMBL/GenBank/DDBJ databases">
        <title>Spirochaete genome identified in red abalone sample constitutes a novel genus.</title>
        <authorList>
            <person name="Sharma S.P."/>
            <person name="Purcell C.M."/>
            <person name="Hyde J.R."/>
            <person name="Severin A.J."/>
        </authorList>
    </citation>
    <scope>NUCLEOTIDE SEQUENCE [LARGE SCALE GENOMIC DNA]</scope>
    <source>
        <strain evidence="1 2">SP-2023</strain>
    </source>
</reference>
<dbReference type="Proteomes" id="UP001228690">
    <property type="component" value="Chromosome"/>
</dbReference>
<evidence type="ECO:0000313" key="1">
    <source>
        <dbReference type="EMBL" id="WGK69466.1"/>
    </source>
</evidence>
<dbReference type="EMBL" id="CP123443">
    <property type="protein sequence ID" value="WGK69466.1"/>
    <property type="molecule type" value="Genomic_DNA"/>
</dbReference>
<organism evidence="1 2">
    <name type="scientific">Candidatus Haliotispira prima</name>
    <dbReference type="NCBI Taxonomy" id="3034016"/>
    <lineage>
        <taxon>Bacteria</taxon>
        <taxon>Pseudomonadati</taxon>
        <taxon>Spirochaetota</taxon>
        <taxon>Spirochaetia</taxon>
        <taxon>Spirochaetales</taxon>
        <taxon>Spirochaetaceae</taxon>
        <taxon>Candidatus Haliotispira</taxon>
    </lineage>
</organism>
<accession>A0ABY8MHP6</accession>
<name>A0ABY8MHP6_9SPIO</name>